<dbReference type="AlphaFoldDB" id="A0A6H3F9F1"/>
<name>A0A6H3F9F1_9BACT</name>
<reference evidence="1 2" key="1">
    <citation type="submission" date="2018-12" db="EMBL/GenBank/DDBJ databases">
        <title>First genome draft of Desulfovibrio legallis sp. nov.</title>
        <authorList>
            <person name="Ben Dhia O."/>
            <person name="Najjari A."/>
            <person name="Ferjani R."/>
            <person name="Fhoula I."/>
            <person name="Fardeau M.-L."/>
            <person name="Boudabbous A."/>
            <person name="Ouzari H.I."/>
        </authorList>
    </citation>
    <scope>NUCLEOTIDE SEQUENCE [LARGE SCALE GENOMIC DNA]</scope>
    <source>
        <strain evidence="1 2">H1T</strain>
    </source>
</reference>
<organism evidence="1 2">
    <name type="scientific">Desulfovibrio legallii</name>
    <dbReference type="NCBI Taxonomy" id="571438"/>
    <lineage>
        <taxon>Bacteria</taxon>
        <taxon>Pseudomonadati</taxon>
        <taxon>Thermodesulfobacteriota</taxon>
        <taxon>Desulfovibrionia</taxon>
        <taxon>Desulfovibrionales</taxon>
        <taxon>Desulfovibrionaceae</taxon>
        <taxon>Desulfovibrio</taxon>
    </lineage>
</organism>
<sequence length="106" mass="12096">MALEVWQKIFEMEGYEDIVYMLGQAVGATEERRRIFGRRWAALQLDKDIGENSNKPSPPRPASPQRKIFVGRRAGRSFFQRGRVADVAAERRTAGARLEQLANEMS</sequence>
<keyword evidence="2" id="KW-1185">Reference proteome</keyword>
<evidence type="ECO:0000313" key="2">
    <source>
        <dbReference type="Proteomes" id="UP000292919"/>
    </source>
</evidence>
<gene>
    <name evidence="1" type="ORF">EB812_11425</name>
</gene>
<evidence type="ECO:0000313" key="1">
    <source>
        <dbReference type="EMBL" id="TBH78193.1"/>
    </source>
</evidence>
<dbReference type="EMBL" id="SIXC01000020">
    <property type="protein sequence ID" value="TBH78193.1"/>
    <property type="molecule type" value="Genomic_DNA"/>
</dbReference>
<proteinExistence type="predicted"/>
<protein>
    <submittedName>
        <fullName evidence="1">Uncharacterized protein</fullName>
    </submittedName>
</protein>
<comment type="caution">
    <text evidence="1">The sequence shown here is derived from an EMBL/GenBank/DDBJ whole genome shotgun (WGS) entry which is preliminary data.</text>
</comment>
<accession>A0A6H3F9F1</accession>
<dbReference type="Proteomes" id="UP000292919">
    <property type="component" value="Unassembled WGS sequence"/>
</dbReference>